<dbReference type="CDD" id="cd00102">
    <property type="entry name" value="IPT"/>
    <property type="match status" value="1"/>
</dbReference>
<keyword evidence="1" id="KW-1015">Disulfide bond</keyword>
<sequence length="1786" mass="188028">MMKKLLAQGNYLQKFSFQFFALLAILVPGLKSEAQVSGYSLAQSNTALTAFGATGTQLLTGGAGVTTVNKVYELPLDATTVNFTFNGKTYTKVYVTSNGFVFFDLTALTASELAAAYTELTPLSSATATFEGAISAFSTTTSLTYNLAGTKLSYRVDVSGSDRILKIEWVVKRNASDTSTSIAQLWLYDSAHATEPNSIEMRYGNISALGYSGTKNHQIGLRGRDTSAAEILNLSDTAAWPVLPSTFPTTNVSTSIVQTGPSAIVANSAKDLIWRPSTCIAPPFSYVGAAATTAQVTLVEPVPTPAASATAYFYEVRTSGTAGSGPGGLTASGNFASVFTPTVISGLTANTTYSLYIRTNCTPTTNWSSATVFTTRCTPDNPDYYEYVEVPPTVVPGLPPCTSRTQEGQGNVWVTANATGGSTGSVINGFTDEHLEYNKSTLYSADTWFYTKGINLTNGTVYRISYLYGGSHETAAIENKMNVNLSTIPSAYGMSAAGGGVPLKDYTSIKASPVREVFDYTAPSTNPYYLGFHAYSAPDMGNLYLDEISIEVETCFPPTNLTANVPVLPGGTTTATINFTAPSTPPGNGYEYVLTTDPTPPGYDTVGTGIIASGATSLTLNGLSPGTTYYIWIRSNCGFYLSMWSDTNAGTAGYQGLAFTTNIVTPPAVINMTSSSQTYTNLCSTYTGGVAFHDGGGPSGNYTDNETRTYTFTASAGYTLKLEFVSFSTEANWDGLSIYNGTVLPANLIDSGLPAGFATSCPAGSFYGTNSPGTIFSTGTTITFRWTSDPSITYPGWRCLISCVKVPVINTISPADNNCGSPTPVTITASGGTDFTNPAVTGVTFGGVPAASYTVVNSTTITATPPANVSTGAIGVTNNSGGTGYSSQIYTVNGPRPTTTGVTICAGALSGPTLSTSTVCAGYAVPPTVTGVSGPNQFYGSWTVSSPTADRPQNSANSTVCGFAAGVVRSYDKIDFQVSQSGTYTFFMDTNSAGNDSMGYIAKGPLTPGTCNANFVIGDDDSGGGLRPRMIVTLTAGVTYSLFSTTWSATSFGTYHWTVTPPSGGNIWLFQNSQMQWYTTSSGGTAIGTGSTFNPVGVAGSGLADTNTPGTYNFYAACSSNATCRTLTTYVINPAPTAVISPASGTLCPNTPIQFTVTGTATTRVWSSSVANTLFLDALCTVPYSGTNVASVYVKSPSAVTITVNGSYALNSCTVTSTATFTTSTKTWNGSWTPAGAPTINDGLVFNSNYNVNANLTGCSCLVNNGANVTIPNGPSDLGYTLTLQNGLVVNTGGSLLIENNSSLLQNSDTAVNIVDGTFTYLRSTTQLKLYDYTFWSTPVSQQSLVGLSPATLSDKYFYHNPTTNAYVSLTSNSIMEIGKGYLIRAPQVGVIAPPQTVGWNANTPFTAIFEVTAATTGKPNNGPYTGIPVQKTGANVYNLLGNPYPSAIDADVFLNPSGVNAGVTDGTMYFWTHNTQVNGSGNYASSDYAIYDYTGGITAAGGGTGNTNVPDGKVAAGQGFFVKRLAADPDGIKYAQFTNAMRVAGQNTMFFRTASNNDSIQKHRVWLNLTNADGAFKQTLVGYITNATNDKETYYDAEIVEAGNVVSLYSINDTYKLAIQGRALPFDVNDEVPLGFRSDITGAFEISLANFDGLFGGQDVYLEDTYQNVIHDLKQSSYSFTTVGGTFEDRFILRYTTEALGISNPKFDDSSVIVYKSGAANVVVSTGANNMKKVAIYDVRGRLLIWKDNIDATETTFEQLPFASQVLMVQVTSQDGSIVTKKIGF</sequence>
<dbReference type="SUPFAM" id="SSF81296">
    <property type="entry name" value="E set domains"/>
    <property type="match status" value="1"/>
</dbReference>
<evidence type="ECO:0000259" key="2">
    <source>
        <dbReference type="PROSITE" id="PS50853"/>
    </source>
</evidence>
<evidence type="ECO:0000313" key="3">
    <source>
        <dbReference type="EMBL" id="NMH26522.1"/>
    </source>
</evidence>
<accession>A0A972FIY1</accession>
<proteinExistence type="predicted"/>
<dbReference type="Gene3D" id="2.60.120.290">
    <property type="entry name" value="Spermadhesin, CUB domain"/>
    <property type="match status" value="1"/>
</dbReference>
<dbReference type="Gene3D" id="2.60.40.10">
    <property type="entry name" value="Immunoglobulins"/>
    <property type="match status" value="2"/>
</dbReference>
<evidence type="ECO:0000313" key="4">
    <source>
        <dbReference type="Proteomes" id="UP000712080"/>
    </source>
</evidence>
<keyword evidence="4" id="KW-1185">Reference proteome</keyword>
<comment type="caution">
    <text evidence="3">The sequence shown here is derived from an EMBL/GenBank/DDBJ whole genome shotgun (WGS) entry which is preliminary data.</text>
</comment>
<dbReference type="SUPFAM" id="SSF49265">
    <property type="entry name" value="Fibronectin type III"/>
    <property type="match status" value="1"/>
</dbReference>
<organism evidence="3 4">
    <name type="scientific">Flavobacterium silvaticum</name>
    <dbReference type="NCBI Taxonomy" id="1852020"/>
    <lineage>
        <taxon>Bacteria</taxon>
        <taxon>Pseudomonadati</taxon>
        <taxon>Bacteroidota</taxon>
        <taxon>Flavobacteriia</taxon>
        <taxon>Flavobacteriales</taxon>
        <taxon>Flavobacteriaceae</taxon>
        <taxon>Flavobacterium</taxon>
    </lineage>
</organism>
<dbReference type="SUPFAM" id="SSF49854">
    <property type="entry name" value="Spermadhesin, CUB domain"/>
    <property type="match status" value="1"/>
</dbReference>
<dbReference type="InterPro" id="IPR003961">
    <property type="entry name" value="FN3_dom"/>
</dbReference>
<feature type="domain" description="Fibronectin type-III" evidence="2">
    <location>
        <begin position="557"/>
        <end position="655"/>
    </location>
</feature>
<dbReference type="Proteomes" id="UP000712080">
    <property type="component" value="Unassembled WGS sequence"/>
</dbReference>
<dbReference type="InterPro" id="IPR000859">
    <property type="entry name" value="CUB_dom"/>
</dbReference>
<evidence type="ECO:0000256" key="1">
    <source>
        <dbReference type="ARBA" id="ARBA00023157"/>
    </source>
</evidence>
<dbReference type="RefSeq" id="WP_169525417.1">
    <property type="nucleotide sequence ID" value="NZ_JAAMPU010000089.1"/>
</dbReference>
<dbReference type="PROSITE" id="PS50853">
    <property type="entry name" value="FN3"/>
    <property type="match status" value="1"/>
</dbReference>
<dbReference type="InterPro" id="IPR035914">
    <property type="entry name" value="Sperma_CUB_dom_sf"/>
</dbReference>
<dbReference type="EMBL" id="JAAMPU010000089">
    <property type="protein sequence ID" value="NMH26522.1"/>
    <property type="molecule type" value="Genomic_DNA"/>
</dbReference>
<dbReference type="InterPro" id="IPR036116">
    <property type="entry name" value="FN3_sf"/>
</dbReference>
<dbReference type="InterPro" id="IPR014756">
    <property type="entry name" value="Ig_E-set"/>
</dbReference>
<dbReference type="InterPro" id="IPR013783">
    <property type="entry name" value="Ig-like_fold"/>
</dbReference>
<name>A0A972FIY1_9FLAO</name>
<protein>
    <submittedName>
        <fullName evidence="3">T9SS sorting signal type C domain-containing protein</fullName>
    </submittedName>
</protein>
<gene>
    <name evidence="3" type="ORF">G6047_00625</name>
</gene>
<dbReference type="CDD" id="cd00041">
    <property type="entry name" value="CUB"/>
    <property type="match status" value="1"/>
</dbReference>
<dbReference type="NCBIfam" id="NF033708">
    <property type="entry name" value="T9SS_Cterm_ChiA"/>
    <property type="match status" value="1"/>
</dbReference>
<dbReference type="CDD" id="cd00063">
    <property type="entry name" value="FN3"/>
    <property type="match status" value="1"/>
</dbReference>
<reference evidence="3" key="1">
    <citation type="submission" date="2020-02" db="EMBL/GenBank/DDBJ databases">
        <title>Flavobacterium sp. genome.</title>
        <authorList>
            <person name="Jung H.S."/>
            <person name="Baek J.H."/>
            <person name="Jeon C.O."/>
        </authorList>
    </citation>
    <scope>NUCLEOTIDE SEQUENCE</scope>
    <source>
        <strain evidence="3">SE-s28</strain>
    </source>
</reference>